<evidence type="ECO:0000259" key="1">
    <source>
        <dbReference type="PROSITE" id="PS50104"/>
    </source>
</evidence>
<dbReference type="AlphaFoldDB" id="A0A1U7CSN9"/>
<reference evidence="3" key="1">
    <citation type="submission" date="2016-12" db="EMBL/GenBank/DDBJ databases">
        <title>Comparative genomics of four Isosphaeraceae planctomycetes: a common pool of plasmids and glycoside hydrolase genes.</title>
        <authorList>
            <person name="Ivanova A."/>
        </authorList>
    </citation>
    <scope>NUCLEOTIDE SEQUENCE [LARGE SCALE GENOMIC DNA]</scope>
    <source>
        <strain evidence="3">PX4</strain>
    </source>
</reference>
<dbReference type="RefSeq" id="WP_076347595.1">
    <property type="nucleotide sequence ID" value="NZ_CP019082.1"/>
</dbReference>
<name>A0A1U7CSN9_9BACT</name>
<sequence length="353" mass="39737">MDRDEALRLLTGGEEGVRKWNEHRQVGGEIPSLVGADLREADLRRANLFRADLSRADLVGANLRVASLMGANLRRTDLREAYLTGADLRGADLRWASLSRANLVEAHLVGANLSRAHLVGADLNRAFFQGSICRSTNFANLDLSEAQGLDETVHHGPSSVGVDTLFASKGRIPEAFLKGCGVPEALIVQLPSLIGSMNPIQFYSCFISHSSADKEFARRLHSRMVQENLRVWFDEVDMRSGKKIHEQIDEAIRLYDRLLLVLSPNSMNSEWVKTELRKAFKIEKREGKRKLFPVGLAPYSAMRDWECFDADHGKDLAVEVREYFIPDFSNWKDHDAFEAQFGRLLRDLKSEAT</sequence>
<dbReference type="Proteomes" id="UP000186309">
    <property type="component" value="Chromosome"/>
</dbReference>
<dbReference type="EMBL" id="CP019082">
    <property type="protein sequence ID" value="APW61893.1"/>
    <property type="molecule type" value="Genomic_DNA"/>
</dbReference>
<dbReference type="KEGG" id="pbor:BSF38_03423"/>
<dbReference type="PANTHER" id="PTHR14136">
    <property type="entry name" value="BTB_POZ DOMAIN-CONTAINING PROTEIN KCTD9"/>
    <property type="match status" value="1"/>
</dbReference>
<evidence type="ECO:0000313" key="2">
    <source>
        <dbReference type="EMBL" id="APW61893.1"/>
    </source>
</evidence>
<protein>
    <submittedName>
        <fullName evidence="2">Secreted effector protein PipB2</fullName>
    </submittedName>
</protein>
<dbReference type="PROSITE" id="PS50104">
    <property type="entry name" value="TIR"/>
    <property type="match status" value="1"/>
</dbReference>
<dbReference type="SUPFAM" id="SSF52200">
    <property type="entry name" value="Toll/Interleukin receptor TIR domain"/>
    <property type="match status" value="1"/>
</dbReference>
<organism evidence="2 3">
    <name type="scientific">Paludisphaera borealis</name>
    <dbReference type="NCBI Taxonomy" id="1387353"/>
    <lineage>
        <taxon>Bacteria</taxon>
        <taxon>Pseudomonadati</taxon>
        <taxon>Planctomycetota</taxon>
        <taxon>Planctomycetia</taxon>
        <taxon>Isosphaerales</taxon>
        <taxon>Isosphaeraceae</taxon>
        <taxon>Paludisphaera</taxon>
    </lineage>
</organism>
<dbReference type="InterPro" id="IPR051082">
    <property type="entry name" value="Pentapeptide-BTB/POZ_domain"/>
</dbReference>
<dbReference type="GO" id="GO:0007165">
    <property type="term" value="P:signal transduction"/>
    <property type="evidence" value="ECO:0007669"/>
    <property type="project" value="InterPro"/>
</dbReference>
<dbReference type="STRING" id="1387353.BSF38_03423"/>
<dbReference type="InterPro" id="IPR000157">
    <property type="entry name" value="TIR_dom"/>
</dbReference>
<dbReference type="SMART" id="SM00255">
    <property type="entry name" value="TIR"/>
    <property type="match status" value="1"/>
</dbReference>
<dbReference type="Gene3D" id="2.160.20.80">
    <property type="entry name" value="E3 ubiquitin-protein ligase SopA"/>
    <property type="match status" value="1"/>
</dbReference>
<dbReference type="OrthoDB" id="279274at2"/>
<accession>A0A1U7CSN9</accession>
<gene>
    <name evidence="2" type="primary">pipB2_2</name>
    <name evidence="2" type="ORF">BSF38_03423</name>
</gene>
<feature type="domain" description="TIR" evidence="1">
    <location>
        <begin position="201"/>
        <end position="349"/>
    </location>
</feature>
<dbReference type="SUPFAM" id="SSF141571">
    <property type="entry name" value="Pentapeptide repeat-like"/>
    <property type="match status" value="1"/>
</dbReference>
<dbReference type="Gene3D" id="3.40.50.10140">
    <property type="entry name" value="Toll/interleukin-1 receptor homology (TIR) domain"/>
    <property type="match status" value="1"/>
</dbReference>
<dbReference type="Pfam" id="PF13676">
    <property type="entry name" value="TIR_2"/>
    <property type="match status" value="1"/>
</dbReference>
<dbReference type="InterPro" id="IPR035897">
    <property type="entry name" value="Toll_tir_struct_dom_sf"/>
</dbReference>
<keyword evidence="3" id="KW-1185">Reference proteome</keyword>
<dbReference type="PANTHER" id="PTHR14136:SF17">
    <property type="entry name" value="BTB_POZ DOMAIN-CONTAINING PROTEIN KCTD9"/>
    <property type="match status" value="1"/>
</dbReference>
<dbReference type="Pfam" id="PF00805">
    <property type="entry name" value="Pentapeptide"/>
    <property type="match status" value="3"/>
</dbReference>
<evidence type="ECO:0000313" key="3">
    <source>
        <dbReference type="Proteomes" id="UP000186309"/>
    </source>
</evidence>
<proteinExistence type="predicted"/>
<dbReference type="InterPro" id="IPR001646">
    <property type="entry name" value="5peptide_repeat"/>
</dbReference>